<reference evidence="2" key="1">
    <citation type="journal article" date="2019" name="Int. J. Syst. Evol. Microbiol.">
        <title>The Global Catalogue of Microorganisms (GCM) 10K type strain sequencing project: providing services to taxonomists for standard genome sequencing and annotation.</title>
        <authorList>
            <consortium name="The Broad Institute Genomics Platform"/>
            <consortium name="The Broad Institute Genome Sequencing Center for Infectious Disease"/>
            <person name="Wu L."/>
            <person name="Ma J."/>
        </authorList>
    </citation>
    <scope>NUCLEOTIDE SEQUENCE [LARGE SCALE GENOMIC DNA]</scope>
    <source>
        <strain evidence="2">JCM 16373</strain>
    </source>
</reference>
<evidence type="ECO:0000313" key="1">
    <source>
        <dbReference type="EMBL" id="GAA2619191.1"/>
    </source>
</evidence>
<dbReference type="Proteomes" id="UP001501447">
    <property type="component" value="Unassembled WGS sequence"/>
</dbReference>
<accession>A0ABP6CGC6</accession>
<keyword evidence="2" id="KW-1185">Reference proteome</keyword>
<evidence type="ECO:0000313" key="2">
    <source>
        <dbReference type="Proteomes" id="UP001501447"/>
    </source>
</evidence>
<protein>
    <submittedName>
        <fullName evidence="1">Uncharacterized protein</fullName>
    </submittedName>
</protein>
<sequence length="109" mass="12119">MVGEGLPPPAATLGTAGLMPEGFWTQFLARPSTHSAAQEWRHLPTPSRCWSTVVARGRTSSAFPVLHEDNQGKVRRTANSDATYQRRPERCCEACDDNKGRASDEERRH</sequence>
<name>A0ABP6CGC6_9ACTN</name>
<comment type="caution">
    <text evidence="1">The sequence shown here is derived from an EMBL/GenBank/DDBJ whole genome shotgun (WGS) entry which is preliminary data.</text>
</comment>
<proteinExistence type="predicted"/>
<dbReference type="EMBL" id="BAAARJ010000011">
    <property type="protein sequence ID" value="GAA2619191.1"/>
    <property type="molecule type" value="Genomic_DNA"/>
</dbReference>
<organism evidence="1 2">
    <name type="scientific">Streptomyces axinellae</name>
    <dbReference type="NCBI Taxonomy" id="552788"/>
    <lineage>
        <taxon>Bacteria</taxon>
        <taxon>Bacillati</taxon>
        <taxon>Actinomycetota</taxon>
        <taxon>Actinomycetes</taxon>
        <taxon>Kitasatosporales</taxon>
        <taxon>Streptomycetaceae</taxon>
        <taxon>Streptomyces</taxon>
    </lineage>
</organism>
<gene>
    <name evidence="1" type="ORF">GCM10009863_36400</name>
</gene>